<proteinExistence type="predicted"/>
<dbReference type="Proteomes" id="UP000800093">
    <property type="component" value="Unassembled WGS sequence"/>
</dbReference>
<evidence type="ECO:0000313" key="2">
    <source>
        <dbReference type="EMBL" id="KAF2263555.1"/>
    </source>
</evidence>
<organism evidence="2 3">
    <name type="scientific">Lojkania enalia</name>
    <dbReference type="NCBI Taxonomy" id="147567"/>
    <lineage>
        <taxon>Eukaryota</taxon>
        <taxon>Fungi</taxon>
        <taxon>Dikarya</taxon>
        <taxon>Ascomycota</taxon>
        <taxon>Pezizomycotina</taxon>
        <taxon>Dothideomycetes</taxon>
        <taxon>Pleosporomycetidae</taxon>
        <taxon>Pleosporales</taxon>
        <taxon>Pleosporales incertae sedis</taxon>
        <taxon>Lojkania</taxon>
    </lineage>
</organism>
<feature type="compositionally biased region" description="Polar residues" evidence="1">
    <location>
        <begin position="126"/>
        <end position="143"/>
    </location>
</feature>
<dbReference type="AlphaFoldDB" id="A0A9P4K8B3"/>
<protein>
    <submittedName>
        <fullName evidence="2">Uncharacterized protein</fullName>
    </submittedName>
</protein>
<feature type="region of interest" description="Disordered" evidence="1">
    <location>
        <begin position="100"/>
        <end position="149"/>
    </location>
</feature>
<evidence type="ECO:0000256" key="1">
    <source>
        <dbReference type="SAM" id="MobiDB-lite"/>
    </source>
</evidence>
<reference evidence="3" key="1">
    <citation type="journal article" date="2020" name="Stud. Mycol.">
        <title>101 Dothideomycetes genomes: A test case for predicting lifestyles and emergence of pathogens.</title>
        <authorList>
            <person name="Haridas S."/>
            <person name="Albert R."/>
            <person name="Binder M."/>
            <person name="Bloem J."/>
            <person name="LaButti K."/>
            <person name="Salamov A."/>
            <person name="Andreopoulos B."/>
            <person name="Baker S."/>
            <person name="Barry K."/>
            <person name="Bills G."/>
            <person name="Bluhm B."/>
            <person name="Cannon C."/>
            <person name="Castanera R."/>
            <person name="Culley D."/>
            <person name="Daum C."/>
            <person name="Ezra D."/>
            <person name="Gonzalez J."/>
            <person name="Henrissat B."/>
            <person name="Kuo A."/>
            <person name="Liang C."/>
            <person name="Lipzen A."/>
            <person name="Lutzoni F."/>
            <person name="Magnuson J."/>
            <person name="Mondo S."/>
            <person name="Nolan M."/>
            <person name="Ohm R."/>
            <person name="Pangilinan J."/>
            <person name="Park H.-J."/>
            <person name="Ramirez L."/>
            <person name="Alfaro M."/>
            <person name="Sun H."/>
            <person name="Tritt A."/>
            <person name="Yoshinaga Y."/>
            <person name="Zwiers L.-H."/>
            <person name="Turgeon B."/>
            <person name="Goodwin S."/>
            <person name="Spatafora J."/>
            <person name="Crous P."/>
            <person name="Grigoriev I."/>
        </authorList>
    </citation>
    <scope>NUCLEOTIDE SEQUENCE [LARGE SCALE GENOMIC DNA]</scope>
    <source>
        <strain evidence="3">CBS 304.66</strain>
    </source>
</reference>
<gene>
    <name evidence="2" type="ORF">CC78DRAFT_268297</name>
</gene>
<name>A0A9P4K8B3_9PLEO</name>
<keyword evidence="3" id="KW-1185">Reference proteome</keyword>
<sequence>MPVSRVDHKSTAGIWIDFQPPGRSPAPRVPVYNTLECFGRSKLRQSILSARGCQCSASRWCWHRVVCCEPSLPEPFAAYGQPNSTSRGHREALHDTMALKSRPRQRKTLPPSVRHQTGGLRRRCLPSNTKTTAHRVSTPQSKAGWQGRRSQRHIIMLQGTSLMW</sequence>
<comment type="caution">
    <text evidence="2">The sequence shown here is derived from an EMBL/GenBank/DDBJ whole genome shotgun (WGS) entry which is preliminary data.</text>
</comment>
<accession>A0A9P4K8B3</accession>
<evidence type="ECO:0000313" key="3">
    <source>
        <dbReference type="Proteomes" id="UP000800093"/>
    </source>
</evidence>
<dbReference type="EMBL" id="ML986624">
    <property type="protein sequence ID" value="KAF2263555.1"/>
    <property type="molecule type" value="Genomic_DNA"/>
</dbReference>